<dbReference type="EMBL" id="AVOT02012888">
    <property type="protein sequence ID" value="MBW0495049.1"/>
    <property type="molecule type" value="Genomic_DNA"/>
</dbReference>
<dbReference type="Proteomes" id="UP000765509">
    <property type="component" value="Unassembled WGS sequence"/>
</dbReference>
<name>A0A9Q3D1D4_9BASI</name>
<organism evidence="1 2">
    <name type="scientific">Austropuccinia psidii MF-1</name>
    <dbReference type="NCBI Taxonomy" id="1389203"/>
    <lineage>
        <taxon>Eukaryota</taxon>
        <taxon>Fungi</taxon>
        <taxon>Dikarya</taxon>
        <taxon>Basidiomycota</taxon>
        <taxon>Pucciniomycotina</taxon>
        <taxon>Pucciniomycetes</taxon>
        <taxon>Pucciniales</taxon>
        <taxon>Sphaerophragmiaceae</taxon>
        <taxon>Austropuccinia</taxon>
    </lineage>
</organism>
<evidence type="ECO:0000313" key="1">
    <source>
        <dbReference type="EMBL" id="MBW0495049.1"/>
    </source>
</evidence>
<reference evidence="1" key="1">
    <citation type="submission" date="2021-03" db="EMBL/GenBank/DDBJ databases">
        <title>Draft genome sequence of rust myrtle Austropuccinia psidii MF-1, a brazilian biotype.</title>
        <authorList>
            <person name="Quecine M.C."/>
            <person name="Pachon D.M.R."/>
            <person name="Bonatelli M.L."/>
            <person name="Correr F.H."/>
            <person name="Franceschini L.M."/>
            <person name="Leite T.F."/>
            <person name="Margarido G.R.A."/>
            <person name="Almeida C.A."/>
            <person name="Ferrarezi J.A."/>
            <person name="Labate C.A."/>
        </authorList>
    </citation>
    <scope>NUCLEOTIDE SEQUENCE</scope>
    <source>
        <strain evidence="1">MF-1</strain>
    </source>
</reference>
<accession>A0A9Q3D1D4</accession>
<sequence length="127" mass="14708">MKQKRRGIQWSELNQIPYWDPVNQVSLGIMHMWYEGVLQNHFVNKWCWSFSESTSKNRADNSNSNNQYLAQDPYFKNNEPLEKIAGLSFEKVTKLKAGFEEVIVPTGVKRVPHTIGNHKGGKIKESK</sequence>
<gene>
    <name evidence="1" type="ORF">O181_034764</name>
</gene>
<protein>
    <submittedName>
        <fullName evidence="1">Uncharacterized protein</fullName>
    </submittedName>
</protein>
<evidence type="ECO:0000313" key="2">
    <source>
        <dbReference type="Proteomes" id="UP000765509"/>
    </source>
</evidence>
<dbReference type="OrthoDB" id="3056932at2759"/>
<keyword evidence="2" id="KW-1185">Reference proteome</keyword>
<dbReference type="AlphaFoldDB" id="A0A9Q3D1D4"/>
<comment type="caution">
    <text evidence="1">The sequence shown here is derived from an EMBL/GenBank/DDBJ whole genome shotgun (WGS) entry which is preliminary data.</text>
</comment>
<proteinExistence type="predicted"/>